<organism evidence="1 2">
    <name type="scientific">Claveliimonas bilis</name>
    <dbReference type="NCBI Taxonomy" id="3028070"/>
    <lineage>
        <taxon>Bacteria</taxon>
        <taxon>Bacillati</taxon>
        <taxon>Bacillota</taxon>
        <taxon>Clostridia</taxon>
        <taxon>Lachnospirales</taxon>
        <taxon>Lachnospiraceae</taxon>
        <taxon>Claveliimonas</taxon>
    </lineage>
</organism>
<keyword evidence="2" id="KW-1185">Reference proteome</keyword>
<proteinExistence type="predicted"/>
<evidence type="ECO:0000313" key="2">
    <source>
        <dbReference type="Proteomes" id="UP001305815"/>
    </source>
</evidence>
<protein>
    <recommendedName>
        <fullName evidence="3">Protease</fullName>
    </recommendedName>
</protein>
<dbReference type="RefSeq" id="WP_316266083.1">
    <property type="nucleotide sequence ID" value="NZ_AP027742.1"/>
</dbReference>
<reference evidence="2" key="1">
    <citation type="journal article" date="2023" name="Int. J. Syst. Evol. Microbiol.">
        <title>Claveliimonas bilis gen. nov., sp. nov., deoxycholic acid-producing bacteria isolated from human faeces, and reclassification of Sellimonas monacensis Zenner et al. 2021 as Claveliimonas monacensis comb. nov.</title>
        <authorList>
            <person name="Hisatomi A."/>
            <person name="Kastawa N.W.E.P.G."/>
            <person name="Song I."/>
            <person name="Ohkuma M."/>
            <person name="Fukiya S."/>
            <person name="Sakamoto M."/>
        </authorList>
    </citation>
    <scope>NUCLEOTIDE SEQUENCE [LARGE SCALE GENOMIC DNA]</scope>
    <source>
        <strain evidence="2">12BBH14</strain>
    </source>
</reference>
<dbReference type="InterPro" id="IPR051454">
    <property type="entry name" value="RNA/ubiquinone_mod_enzymes"/>
</dbReference>
<dbReference type="PANTHER" id="PTHR30217:SF10">
    <property type="entry name" value="23S RRNA 5-HYDROXYCYTIDINE C2501 SYNTHASE"/>
    <property type="match status" value="1"/>
</dbReference>
<gene>
    <name evidence="1" type="ORF">Lac1_03250</name>
</gene>
<evidence type="ECO:0008006" key="3">
    <source>
        <dbReference type="Google" id="ProtNLM"/>
    </source>
</evidence>
<name>A0ABN6Z0N0_9FIRM</name>
<dbReference type="Pfam" id="PF01136">
    <property type="entry name" value="Peptidase_U32"/>
    <property type="match status" value="1"/>
</dbReference>
<dbReference type="PANTHER" id="PTHR30217">
    <property type="entry name" value="PEPTIDASE U32 FAMILY"/>
    <property type="match status" value="1"/>
</dbReference>
<dbReference type="EMBL" id="AP027742">
    <property type="protein sequence ID" value="BDZ76142.1"/>
    <property type="molecule type" value="Genomic_DNA"/>
</dbReference>
<dbReference type="InterPro" id="IPR001539">
    <property type="entry name" value="Peptidase_U32"/>
</dbReference>
<accession>A0ABN6Z0N0</accession>
<evidence type="ECO:0000313" key="1">
    <source>
        <dbReference type="EMBL" id="BDZ76142.1"/>
    </source>
</evidence>
<dbReference type="SUPFAM" id="SSF51395">
    <property type="entry name" value="FMN-linked oxidoreductases"/>
    <property type="match status" value="1"/>
</dbReference>
<dbReference type="Proteomes" id="UP001305815">
    <property type="component" value="Chromosome"/>
</dbReference>
<sequence length="283" mass="31757">MKRVECEILAPAGRAADIAPLLKNGADAVYVGLAGYSARPESSDFSAEEIWEALPSVHEEGKKLFAAINANVPGEKIEELCGLIEELDEKGIDALILSDYGLMNRVSKVVRHAQLHASTLTGVYNHEDVRMLQEMGVSRIILSSDLFVDEIVDLTDKVPDMDYEIVADGGICFNSNRQCLLPHFGQKEGYSVYCQKEYELLKDGTFLGPAKRIGNPPGKIHRTMGIYLGMGIRSFKVEGRTNHLDYILQRVKDMAESKKFYLEHLSEIPGMMHYIRRSNWYEV</sequence>